<proteinExistence type="predicted"/>
<keyword evidence="3" id="KW-1185">Reference proteome</keyword>
<dbReference type="OrthoDB" id="7205479at2"/>
<feature type="transmembrane region" description="Helical" evidence="1">
    <location>
        <begin position="55"/>
        <end position="79"/>
    </location>
</feature>
<dbReference type="Proteomes" id="UP000198694">
    <property type="component" value="Unassembled WGS sequence"/>
</dbReference>
<name>A0A1G8YRJ4_9BACI</name>
<feature type="transmembrane region" description="Helical" evidence="1">
    <location>
        <begin position="30"/>
        <end position="48"/>
    </location>
</feature>
<feature type="transmembrane region" description="Helical" evidence="1">
    <location>
        <begin position="85"/>
        <end position="109"/>
    </location>
</feature>
<keyword evidence="1" id="KW-1133">Transmembrane helix</keyword>
<dbReference type="RefSeq" id="WP_093213096.1">
    <property type="nucleotide sequence ID" value="NZ_FNFL01000002.1"/>
</dbReference>
<protein>
    <submittedName>
        <fullName evidence="2">Putative membrane protein</fullName>
    </submittedName>
</protein>
<keyword evidence="1" id="KW-0812">Transmembrane</keyword>
<dbReference type="STRING" id="407036.SAMN05216243_1750"/>
<dbReference type="InterPro" id="IPR007165">
    <property type="entry name" value="Phage_holin_4_2"/>
</dbReference>
<organism evidence="2 3">
    <name type="scientific">Sediminibacillus albus</name>
    <dbReference type="NCBI Taxonomy" id="407036"/>
    <lineage>
        <taxon>Bacteria</taxon>
        <taxon>Bacillati</taxon>
        <taxon>Bacillota</taxon>
        <taxon>Bacilli</taxon>
        <taxon>Bacillales</taxon>
        <taxon>Bacillaceae</taxon>
        <taxon>Sediminibacillus</taxon>
    </lineage>
</organism>
<evidence type="ECO:0000313" key="2">
    <source>
        <dbReference type="EMBL" id="SDK04705.1"/>
    </source>
</evidence>
<accession>A0A1G8YRJ4</accession>
<dbReference type="PANTHER" id="PTHR37309">
    <property type="entry name" value="SLR0284 PROTEIN"/>
    <property type="match status" value="1"/>
</dbReference>
<dbReference type="AlphaFoldDB" id="A0A1G8YRJ4"/>
<dbReference type="Pfam" id="PF04020">
    <property type="entry name" value="Phage_holin_4_2"/>
    <property type="match status" value="1"/>
</dbReference>
<reference evidence="2 3" key="1">
    <citation type="submission" date="2016-10" db="EMBL/GenBank/DDBJ databases">
        <authorList>
            <person name="de Groot N.N."/>
        </authorList>
    </citation>
    <scope>NUCLEOTIDE SEQUENCE [LARGE SCALE GENOMIC DNA]</scope>
    <source>
        <strain evidence="2 3">CGMCC 1.6502</strain>
    </source>
</reference>
<gene>
    <name evidence="2" type="ORF">SAMN05216243_1750</name>
</gene>
<dbReference type="PANTHER" id="PTHR37309:SF1">
    <property type="entry name" value="SLR0284 PROTEIN"/>
    <property type="match status" value="1"/>
</dbReference>
<keyword evidence="1" id="KW-0472">Membrane</keyword>
<evidence type="ECO:0000313" key="3">
    <source>
        <dbReference type="Proteomes" id="UP000198694"/>
    </source>
</evidence>
<evidence type="ECO:0000256" key="1">
    <source>
        <dbReference type="SAM" id="Phobius"/>
    </source>
</evidence>
<sequence>MLKRWLLSIVLNAVALIAVAQLFESFHLDGFGTAILASLILSILNVLVKPFLIILTLPVTLFSLGLFLFVINAITLMITQGLLDSAFVIDGFGFAILAAIILSLLNLLLNRLIRDTLELNK</sequence>
<dbReference type="EMBL" id="FNFL01000002">
    <property type="protein sequence ID" value="SDK04705.1"/>
    <property type="molecule type" value="Genomic_DNA"/>
</dbReference>